<reference evidence="2" key="1">
    <citation type="journal article" date="2023" name="Mol. Phylogenet. Evol.">
        <title>Genome-scale phylogeny and comparative genomics of the fungal order Sordariales.</title>
        <authorList>
            <person name="Hensen N."/>
            <person name="Bonometti L."/>
            <person name="Westerberg I."/>
            <person name="Brannstrom I.O."/>
            <person name="Guillou S."/>
            <person name="Cros-Aarteil S."/>
            <person name="Calhoun S."/>
            <person name="Haridas S."/>
            <person name="Kuo A."/>
            <person name="Mondo S."/>
            <person name="Pangilinan J."/>
            <person name="Riley R."/>
            <person name="LaButti K."/>
            <person name="Andreopoulos B."/>
            <person name="Lipzen A."/>
            <person name="Chen C."/>
            <person name="Yan M."/>
            <person name="Daum C."/>
            <person name="Ng V."/>
            <person name="Clum A."/>
            <person name="Steindorff A."/>
            <person name="Ohm R.A."/>
            <person name="Martin F."/>
            <person name="Silar P."/>
            <person name="Natvig D.O."/>
            <person name="Lalanne C."/>
            <person name="Gautier V."/>
            <person name="Ament-Velasquez S.L."/>
            <person name="Kruys A."/>
            <person name="Hutchinson M.I."/>
            <person name="Powell A.J."/>
            <person name="Barry K."/>
            <person name="Miller A.N."/>
            <person name="Grigoriev I.V."/>
            <person name="Debuchy R."/>
            <person name="Gladieux P."/>
            <person name="Hiltunen Thoren M."/>
            <person name="Johannesson H."/>
        </authorList>
    </citation>
    <scope>NUCLEOTIDE SEQUENCE [LARGE SCALE GENOMIC DNA]</scope>
    <source>
        <strain evidence="2">CBS 340.73</strain>
    </source>
</reference>
<evidence type="ECO:0000313" key="2">
    <source>
        <dbReference type="Proteomes" id="UP001303473"/>
    </source>
</evidence>
<dbReference type="Pfam" id="PF11735">
    <property type="entry name" value="CAP59_mtransfer"/>
    <property type="match status" value="1"/>
</dbReference>
<dbReference type="Proteomes" id="UP001303473">
    <property type="component" value="Unassembled WGS sequence"/>
</dbReference>
<comment type="caution">
    <text evidence="1">The sequence shown here is derived from an EMBL/GenBank/DDBJ whole genome shotgun (WGS) entry which is preliminary data.</text>
</comment>
<accession>A0AAN6RZD2</accession>
<protein>
    <submittedName>
        <fullName evidence="1">Cryptococcal mannosyltransferase 1-domain-containing protein</fullName>
    </submittedName>
</protein>
<keyword evidence="2" id="KW-1185">Reference proteome</keyword>
<dbReference type="PANTHER" id="PTHR34144">
    <property type="entry name" value="CHROMOSOME 8, WHOLE GENOME SHOTGUN SEQUENCE"/>
    <property type="match status" value="1"/>
</dbReference>
<proteinExistence type="predicted"/>
<dbReference type="PANTHER" id="PTHR34144:SF7">
    <property type="entry name" value="EXPORT PROTEIN (CAP59), PUTATIVE (AFU_ORTHOLOGUE AFUA_7G05020)-RELATED"/>
    <property type="match status" value="1"/>
</dbReference>
<keyword evidence="1" id="KW-0328">Glycosyltransferase</keyword>
<evidence type="ECO:0000313" key="1">
    <source>
        <dbReference type="EMBL" id="KAK3934056.1"/>
    </source>
</evidence>
<dbReference type="InterPro" id="IPR021047">
    <property type="entry name" value="Mannosyltransferase_CMT1"/>
</dbReference>
<dbReference type="AlphaFoldDB" id="A0AAN6RZD2"/>
<organism evidence="1 2">
    <name type="scientific">Diplogelasinospora grovesii</name>
    <dbReference type="NCBI Taxonomy" id="303347"/>
    <lineage>
        <taxon>Eukaryota</taxon>
        <taxon>Fungi</taxon>
        <taxon>Dikarya</taxon>
        <taxon>Ascomycota</taxon>
        <taxon>Pezizomycotina</taxon>
        <taxon>Sordariomycetes</taxon>
        <taxon>Sordariomycetidae</taxon>
        <taxon>Sordariales</taxon>
        <taxon>Diplogelasinosporaceae</taxon>
        <taxon>Diplogelasinospora</taxon>
    </lineage>
</organism>
<name>A0AAN6RZD2_9PEZI</name>
<dbReference type="EMBL" id="MU854034">
    <property type="protein sequence ID" value="KAK3934056.1"/>
    <property type="molecule type" value="Genomic_DNA"/>
</dbReference>
<gene>
    <name evidence="1" type="ORF">QBC46DRAFT_400760</name>
</gene>
<sequence>MPVYFLGRCNGCLRAPFALVDQLRDMLWPRSHVLRRFRVPYIAFAVLAWSILDALLVRHRLDLAAREHRTVPAVREPVRIYIASLHWNNEVILRDFWNDGVVALARAFGPENVYVNIQESGSWDNSKGALRQLAASLNAIGVANEIRLDETTHADEMTIPPPEAGNGWIPTARGRLELRRIPYLARLRNRSLDPLREMARNGTVFDYVLFLNDVYFSVPDVYNLLHTNGGDYAAACSLDFSKPPKYYDTFALRDAEGHEHAMQTWPYFRSSRSRDALKRSQPVPVSSCWNGMVFMPAAAFYGEEGLAFRGIDDSLAEFHVEGSECCLIHADNPASYTLGVYLNPNVRVGYNSRAYQLVHPDGPWLGYLEIWSGLWKNRFYRWFTTVWIKEWVVRNRQSKWEHQQAGRQEKGTFCLINEMQVLLANGWAHV</sequence>
<keyword evidence="1" id="KW-0808">Transferase</keyword>
<dbReference type="GO" id="GO:0016757">
    <property type="term" value="F:glycosyltransferase activity"/>
    <property type="evidence" value="ECO:0007669"/>
    <property type="project" value="UniProtKB-KW"/>
</dbReference>